<evidence type="ECO:0000313" key="2">
    <source>
        <dbReference type="EMBL" id="KAJ8882331.1"/>
    </source>
</evidence>
<reference evidence="2 3" key="1">
    <citation type="submission" date="2023-02" db="EMBL/GenBank/DDBJ databases">
        <title>LHISI_Scaffold_Assembly.</title>
        <authorList>
            <person name="Stuart O.P."/>
            <person name="Cleave R."/>
            <person name="Magrath M.J.L."/>
            <person name="Mikheyev A.S."/>
        </authorList>
    </citation>
    <scope>NUCLEOTIDE SEQUENCE [LARGE SCALE GENOMIC DNA]</scope>
    <source>
        <strain evidence="2">Daus_M_001</strain>
        <tissue evidence="2">Leg muscle</tissue>
    </source>
</reference>
<protein>
    <submittedName>
        <fullName evidence="2">Uncharacterized protein</fullName>
    </submittedName>
</protein>
<dbReference type="EMBL" id="JARBHB010000005">
    <property type="protein sequence ID" value="KAJ8882331.1"/>
    <property type="molecule type" value="Genomic_DNA"/>
</dbReference>
<evidence type="ECO:0000256" key="1">
    <source>
        <dbReference type="SAM" id="MobiDB-lite"/>
    </source>
</evidence>
<feature type="region of interest" description="Disordered" evidence="1">
    <location>
        <begin position="46"/>
        <end position="65"/>
    </location>
</feature>
<comment type="caution">
    <text evidence="2">The sequence shown here is derived from an EMBL/GenBank/DDBJ whole genome shotgun (WGS) entry which is preliminary data.</text>
</comment>
<accession>A0ABQ9HDC9</accession>
<evidence type="ECO:0000313" key="3">
    <source>
        <dbReference type="Proteomes" id="UP001159363"/>
    </source>
</evidence>
<gene>
    <name evidence="2" type="ORF">PR048_014133</name>
</gene>
<proteinExistence type="predicted"/>
<keyword evidence="3" id="KW-1185">Reference proteome</keyword>
<organism evidence="2 3">
    <name type="scientific">Dryococelus australis</name>
    <dbReference type="NCBI Taxonomy" id="614101"/>
    <lineage>
        <taxon>Eukaryota</taxon>
        <taxon>Metazoa</taxon>
        <taxon>Ecdysozoa</taxon>
        <taxon>Arthropoda</taxon>
        <taxon>Hexapoda</taxon>
        <taxon>Insecta</taxon>
        <taxon>Pterygota</taxon>
        <taxon>Neoptera</taxon>
        <taxon>Polyneoptera</taxon>
        <taxon>Phasmatodea</taxon>
        <taxon>Verophasmatodea</taxon>
        <taxon>Anareolatae</taxon>
        <taxon>Phasmatidae</taxon>
        <taxon>Eurycanthinae</taxon>
        <taxon>Dryococelus</taxon>
    </lineage>
</organism>
<sequence>MGGSRQTKTAVLCRSKIPEMVAQTILVRSVSQGFITHQALKAKRCSSDRGASSGTNECEEERKQFLRPQGSTNNQLWYSLASI</sequence>
<dbReference type="Proteomes" id="UP001159363">
    <property type="component" value="Chromosome 4"/>
</dbReference>
<name>A0ABQ9HDC9_9NEOP</name>